<organism evidence="11 12">
    <name type="scientific">Streptomyces inhibens</name>
    <dbReference type="NCBI Taxonomy" id="2293571"/>
    <lineage>
        <taxon>Bacteria</taxon>
        <taxon>Bacillati</taxon>
        <taxon>Actinomycetota</taxon>
        <taxon>Actinomycetes</taxon>
        <taxon>Kitasatosporales</taxon>
        <taxon>Streptomycetaceae</taxon>
        <taxon>Streptomyces</taxon>
    </lineage>
</organism>
<keyword evidence="2" id="KW-0813">Transport</keyword>
<evidence type="ECO:0000256" key="2">
    <source>
        <dbReference type="ARBA" id="ARBA00022448"/>
    </source>
</evidence>
<evidence type="ECO:0000313" key="11">
    <source>
        <dbReference type="EMBL" id="REK89482.1"/>
    </source>
</evidence>
<feature type="transmembrane region" description="Helical" evidence="9">
    <location>
        <begin position="482"/>
        <end position="501"/>
    </location>
</feature>
<keyword evidence="12" id="KW-1185">Reference proteome</keyword>
<dbReference type="GO" id="GO:0046677">
    <property type="term" value="P:response to antibiotic"/>
    <property type="evidence" value="ECO:0007669"/>
    <property type="project" value="UniProtKB-KW"/>
</dbReference>
<feature type="compositionally biased region" description="Pro residues" evidence="8">
    <location>
        <begin position="505"/>
        <end position="516"/>
    </location>
</feature>
<keyword evidence="5 9" id="KW-1133">Transmembrane helix</keyword>
<evidence type="ECO:0000256" key="6">
    <source>
        <dbReference type="ARBA" id="ARBA00023136"/>
    </source>
</evidence>
<dbReference type="InterPro" id="IPR011701">
    <property type="entry name" value="MFS"/>
</dbReference>
<evidence type="ECO:0000313" key="12">
    <source>
        <dbReference type="Proteomes" id="UP000262477"/>
    </source>
</evidence>
<feature type="compositionally biased region" description="Low complexity" evidence="8">
    <location>
        <begin position="520"/>
        <end position="533"/>
    </location>
</feature>
<feature type="transmembrane region" description="Helical" evidence="9">
    <location>
        <begin position="366"/>
        <end position="392"/>
    </location>
</feature>
<feature type="transmembrane region" description="Helical" evidence="9">
    <location>
        <begin position="175"/>
        <end position="196"/>
    </location>
</feature>
<dbReference type="NCBIfam" id="TIGR00711">
    <property type="entry name" value="efflux_EmrB"/>
    <property type="match status" value="1"/>
</dbReference>
<feature type="region of interest" description="Disordered" evidence="8">
    <location>
        <begin position="505"/>
        <end position="533"/>
    </location>
</feature>
<dbReference type="Proteomes" id="UP000262477">
    <property type="component" value="Unassembled WGS sequence"/>
</dbReference>
<keyword evidence="3" id="KW-1003">Cell membrane</keyword>
<dbReference type="GO" id="GO:0022857">
    <property type="term" value="F:transmembrane transporter activity"/>
    <property type="evidence" value="ECO:0007669"/>
    <property type="project" value="InterPro"/>
</dbReference>
<dbReference type="PANTHER" id="PTHR42718:SF49">
    <property type="entry name" value="EXPORT PROTEIN"/>
    <property type="match status" value="1"/>
</dbReference>
<dbReference type="InterPro" id="IPR004638">
    <property type="entry name" value="EmrB-like"/>
</dbReference>
<evidence type="ECO:0000259" key="10">
    <source>
        <dbReference type="PROSITE" id="PS50850"/>
    </source>
</evidence>
<feature type="transmembrane region" description="Helical" evidence="9">
    <location>
        <begin position="208"/>
        <end position="228"/>
    </location>
</feature>
<dbReference type="CDD" id="cd17321">
    <property type="entry name" value="MFS_MMR_MDR_like"/>
    <property type="match status" value="1"/>
</dbReference>
<evidence type="ECO:0000256" key="8">
    <source>
        <dbReference type="SAM" id="MobiDB-lite"/>
    </source>
</evidence>
<gene>
    <name evidence="11" type="ORF">DY245_15420</name>
</gene>
<dbReference type="PROSITE" id="PS50850">
    <property type="entry name" value="MFS"/>
    <property type="match status" value="1"/>
</dbReference>
<evidence type="ECO:0000256" key="4">
    <source>
        <dbReference type="ARBA" id="ARBA00022692"/>
    </source>
</evidence>
<feature type="transmembrane region" description="Helical" evidence="9">
    <location>
        <begin position="88"/>
        <end position="114"/>
    </location>
</feature>
<proteinExistence type="predicted"/>
<feature type="transmembrane region" description="Helical" evidence="9">
    <location>
        <begin position="240"/>
        <end position="255"/>
    </location>
</feature>
<dbReference type="PANTHER" id="PTHR42718">
    <property type="entry name" value="MAJOR FACILITATOR SUPERFAMILY MULTIDRUG TRANSPORTER MFSC"/>
    <property type="match status" value="1"/>
</dbReference>
<dbReference type="InterPro" id="IPR036259">
    <property type="entry name" value="MFS_trans_sf"/>
</dbReference>
<comment type="caution">
    <text evidence="11">The sequence shown here is derived from an EMBL/GenBank/DDBJ whole genome shotgun (WGS) entry which is preliminary data.</text>
</comment>
<accession>A0A371Q481</accession>
<dbReference type="GO" id="GO:0005886">
    <property type="term" value="C:plasma membrane"/>
    <property type="evidence" value="ECO:0007669"/>
    <property type="project" value="UniProtKB-SubCell"/>
</dbReference>
<protein>
    <submittedName>
        <fullName evidence="11">MFS transporter</fullName>
    </submittedName>
</protein>
<dbReference type="EMBL" id="QUAC01000122">
    <property type="protein sequence ID" value="REK89482.1"/>
    <property type="molecule type" value="Genomic_DNA"/>
</dbReference>
<dbReference type="PRINTS" id="PR01036">
    <property type="entry name" value="TCRTETB"/>
</dbReference>
<dbReference type="SUPFAM" id="SSF103473">
    <property type="entry name" value="MFS general substrate transporter"/>
    <property type="match status" value="1"/>
</dbReference>
<keyword evidence="6 9" id="KW-0472">Membrane</keyword>
<comment type="subcellular location">
    <subcellularLocation>
        <location evidence="1">Cell membrane</location>
        <topology evidence="1">Multi-pass membrane protein</topology>
    </subcellularLocation>
</comment>
<evidence type="ECO:0000256" key="1">
    <source>
        <dbReference type="ARBA" id="ARBA00004651"/>
    </source>
</evidence>
<dbReference type="Pfam" id="PF07690">
    <property type="entry name" value="MFS_1"/>
    <property type="match status" value="1"/>
</dbReference>
<dbReference type="AlphaFoldDB" id="A0A371Q481"/>
<feature type="transmembrane region" description="Helical" evidence="9">
    <location>
        <begin position="63"/>
        <end position="81"/>
    </location>
</feature>
<keyword evidence="4 9" id="KW-0812">Transmembrane</keyword>
<feature type="transmembrane region" description="Helical" evidence="9">
    <location>
        <begin position="21"/>
        <end position="43"/>
    </location>
</feature>
<feature type="transmembrane region" description="Helical" evidence="9">
    <location>
        <begin position="144"/>
        <end position="163"/>
    </location>
</feature>
<dbReference type="OrthoDB" id="9781469at2"/>
<name>A0A371Q481_STRIH</name>
<reference evidence="11 12" key="1">
    <citation type="submission" date="2018-08" db="EMBL/GenBank/DDBJ databases">
        <title>Streptomyces NEAU-D10 sp. nov., a novel Actinomycete isolated from soil.</title>
        <authorList>
            <person name="Jin L."/>
        </authorList>
    </citation>
    <scope>NUCLEOTIDE SEQUENCE [LARGE SCALE GENOMIC DNA]</scope>
    <source>
        <strain evidence="11 12">NEAU-D10</strain>
    </source>
</reference>
<sequence length="533" mass="54233">MVVKSFSPPRRKLFRMRIWGPLAAICLGTFILLVDVTTVLVALPAISDSLGSSLSQLQWVADGYALAVAAALLAAGMLADLHGRRRMYAGGLIVFALASIACALSPSIGVLIAARVVQGLGAAAMFTTTLSLISTLYSGRRLGLAFGAWAAVAASASALGPILGGLLTQALDWRWIFYVNVPVTALALTMTFRYIPRSTPTRDASRRLDVPGLLLFALGAGGFVYALTQAHAQGWTSPRTLAPLGSAAAALVLFVRTQRRSTHPLLDLSLFRRPAFTAAMLTIAVGEGAVYGILPYTSLWLQSVQHLSPIGTGLVVLPHAAAAALVAVVSGRLIPKPSPRLGSCLGLGLAGLGVGALGFLGPESDWPALVGGLALSGVGMGLIFQVAASLALGSVPGERAGMASGAYSTFEQLGYAFGVAAFGTLAVSAMTDALHGEVADPGSTAQTLSGGGADTLLATVPSSHRPVLEHTLRAAFATGHNTLALTAAAATLACAALVLWLTRTGPPPPSTPPAPDPDTRSATAAAAAAAAAE</sequence>
<evidence type="ECO:0000256" key="9">
    <source>
        <dbReference type="SAM" id="Phobius"/>
    </source>
</evidence>
<evidence type="ECO:0000256" key="5">
    <source>
        <dbReference type="ARBA" id="ARBA00022989"/>
    </source>
</evidence>
<dbReference type="InterPro" id="IPR020846">
    <property type="entry name" value="MFS_dom"/>
</dbReference>
<feature type="transmembrane region" description="Helical" evidence="9">
    <location>
        <begin position="413"/>
        <end position="431"/>
    </location>
</feature>
<evidence type="ECO:0000256" key="3">
    <source>
        <dbReference type="ARBA" id="ARBA00022475"/>
    </source>
</evidence>
<dbReference type="Gene3D" id="1.20.1720.10">
    <property type="entry name" value="Multidrug resistance protein D"/>
    <property type="match status" value="1"/>
</dbReference>
<feature type="domain" description="Major facilitator superfamily (MFS) profile" evidence="10">
    <location>
        <begin position="21"/>
        <end position="505"/>
    </location>
</feature>
<evidence type="ECO:0000256" key="7">
    <source>
        <dbReference type="ARBA" id="ARBA00023251"/>
    </source>
</evidence>
<feature type="transmembrane region" description="Helical" evidence="9">
    <location>
        <begin position="120"/>
        <end position="137"/>
    </location>
</feature>
<dbReference type="Gene3D" id="1.20.1250.20">
    <property type="entry name" value="MFS general substrate transporter like domains"/>
    <property type="match status" value="1"/>
</dbReference>
<feature type="transmembrane region" description="Helical" evidence="9">
    <location>
        <begin position="275"/>
        <end position="294"/>
    </location>
</feature>
<feature type="transmembrane region" description="Helical" evidence="9">
    <location>
        <begin position="341"/>
        <end position="360"/>
    </location>
</feature>
<feature type="transmembrane region" description="Helical" evidence="9">
    <location>
        <begin position="306"/>
        <end position="329"/>
    </location>
</feature>
<keyword evidence="7" id="KW-0046">Antibiotic resistance</keyword>